<dbReference type="SUPFAM" id="SSF48334">
    <property type="entry name" value="DNA repair protein MutS, domain III"/>
    <property type="match status" value="1"/>
</dbReference>
<evidence type="ECO:0000259" key="2">
    <source>
        <dbReference type="Pfam" id="PF02591"/>
    </source>
</evidence>
<dbReference type="Gene3D" id="1.10.287.1490">
    <property type="match status" value="1"/>
</dbReference>
<feature type="coiled-coil region" evidence="1">
    <location>
        <begin position="129"/>
        <end position="156"/>
    </location>
</feature>
<dbReference type="Proteomes" id="UP000594463">
    <property type="component" value="Chromosome"/>
</dbReference>
<feature type="domain" description="C4-type zinc ribbon" evidence="2">
    <location>
        <begin position="197"/>
        <end position="229"/>
    </location>
</feature>
<organism evidence="4 5">
    <name type="scientific">Atribacter laminatus</name>
    <dbReference type="NCBI Taxonomy" id="2847778"/>
    <lineage>
        <taxon>Bacteria</taxon>
        <taxon>Pseudomonadati</taxon>
        <taxon>Atribacterota</taxon>
        <taxon>Atribacteria</taxon>
        <taxon>Atribacterales</taxon>
        <taxon>Atribacteraceae</taxon>
        <taxon>Atribacter</taxon>
    </lineage>
</organism>
<feature type="domain" description="CT398-like coiled coil hairpin" evidence="3">
    <location>
        <begin position="19"/>
        <end position="185"/>
    </location>
</feature>
<name>A0A7T1F1Q7_ATRLM</name>
<dbReference type="KEGG" id="alam:RT761_00193"/>
<protein>
    <recommendedName>
        <fullName evidence="6">C4-type zinc ribbon domain-containing protein</fullName>
    </recommendedName>
</protein>
<evidence type="ECO:0000259" key="3">
    <source>
        <dbReference type="Pfam" id="PF24481"/>
    </source>
</evidence>
<dbReference type="Pfam" id="PF24481">
    <property type="entry name" value="CT398_CC"/>
    <property type="match status" value="1"/>
</dbReference>
<dbReference type="EMBL" id="CP065383">
    <property type="protein sequence ID" value="QPM67005.1"/>
    <property type="molecule type" value="Genomic_DNA"/>
</dbReference>
<sequence length="232" mass="27541">MLNIFENLTHLQNIDGIILSQKKKIVQKNEEIRKIQQNIENNNLEWENYRKLYDKERIELSRLELELKDVEEKLNKSQNQLYSGNVQSGKELSQWKSTMESHEKTKSNLEDYVINQIDKIEGMRIKEKEKEHQLLIQRFEKDIDSLKKDIEKMKSDLSNNIQLRTDSIQNIPADILSLYEELRKKFSDPVVEMDGDTCRGCHLALPSSIAKRVRKKEEVIQCPNCQRFIFFK</sequence>
<keyword evidence="1" id="KW-0175">Coiled coil</keyword>
<reference evidence="4 5" key="1">
    <citation type="journal article" date="2021" name="Nat. Commun.">
        <title>Isolation of a member of the candidate phylum Atribacteria reveals a unique cell membrane structure.</title>
        <authorList>
            <person name="Taiki K."/>
            <person name="Nobu M.K."/>
            <person name="Kusada H."/>
            <person name="Meng X.-Y."/>
            <person name="Hosoki N."/>
            <person name="Uematsu K."/>
            <person name="Yoshioka H."/>
            <person name="Kamagata Y."/>
            <person name="Tamaki H."/>
        </authorList>
    </citation>
    <scope>NUCLEOTIDE SEQUENCE [LARGE SCALE GENOMIC DNA]</scope>
    <source>
        <strain evidence="4 5">RT761</strain>
    </source>
</reference>
<dbReference type="AlphaFoldDB" id="A0A7T1F1Q7"/>
<dbReference type="InterPro" id="IPR003743">
    <property type="entry name" value="Zf-RING_7"/>
</dbReference>
<gene>
    <name evidence="4" type="ORF">RT761_00193</name>
</gene>
<keyword evidence="5" id="KW-1185">Reference proteome</keyword>
<dbReference type="RefSeq" id="WP_218112232.1">
    <property type="nucleotide sequence ID" value="NZ_CP065383.1"/>
</dbReference>
<dbReference type="Pfam" id="PF02591">
    <property type="entry name" value="Zn_ribbon_9"/>
    <property type="match status" value="1"/>
</dbReference>
<feature type="coiled-coil region" evidence="1">
    <location>
        <begin position="18"/>
        <end position="80"/>
    </location>
</feature>
<accession>A0A7T1F1Q7</accession>
<proteinExistence type="predicted"/>
<evidence type="ECO:0000313" key="4">
    <source>
        <dbReference type="EMBL" id="QPM67005.1"/>
    </source>
</evidence>
<dbReference type="InterPro" id="IPR036187">
    <property type="entry name" value="DNA_mismatch_repair_MutS_sf"/>
</dbReference>
<evidence type="ECO:0008006" key="6">
    <source>
        <dbReference type="Google" id="ProtNLM"/>
    </source>
</evidence>
<dbReference type="InterPro" id="IPR056003">
    <property type="entry name" value="CT398_CC_hairpin"/>
</dbReference>
<evidence type="ECO:0000256" key="1">
    <source>
        <dbReference type="SAM" id="Coils"/>
    </source>
</evidence>
<evidence type="ECO:0000313" key="5">
    <source>
        <dbReference type="Proteomes" id="UP000594463"/>
    </source>
</evidence>